<protein>
    <submittedName>
        <fullName evidence="1">Uncharacterized protein</fullName>
    </submittedName>
</protein>
<proteinExistence type="predicted"/>
<keyword evidence="2" id="KW-1185">Reference proteome</keyword>
<dbReference type="EMBL" id="JAPESX010000021">
    <property type="protein sequence ID" value="KAJ8123971.1"/>
    <property type="molecule type" value="Genomic_DNA"/>
</dbReference>
<gene>
    <name evidence="1" type="ORF">ONZ43_g199</name>
</gene>
<organism evidence="1 2">
    <name type="scientific">Nemania bipapillata</name>
    <dbReference type="NCBI Taxonomy" id="110536"/>
    <lineage>
        <taxon>Eukaryota</taxon>
        <taxon>Fungi</taxon>
        <taxon>Dikarya</taxon>
        <taxon>Ascomycota</taxon>
        <taxon>Pezizomycotina</taxon>
        <taxon>Sordariomycetes</taxon>
        <taxon>Xylariomycetidae</taxon>
        <taxon>Xylariales</taxon>
        <taxon>Xylariaceae</taxon>
        <taxon>Nemania</taxon>
    </lineage>
</organism>
<dbReference type="Proteomes" id="UP001153334">
    <property type="component" value="Unassembled WGS sequence"/>
</dbReference>
<accession>A0ACC2J961</accession>
<evidence type="ECO:0000313" key="1">
    <source>
        <dbReference type="EMBL" id="KAJ8123971.1"/>
    </source>
</evidence>
<sequence length="442" mass="51044">MNPDLGHSNDSCGGGRLNPDNQPSTRKPKEHKSHRSPYGRGVGKDSSANHPSNTYEQSSGSKGTRKKLKKGNPQQDEKATHETIQRLEQELHSLKQRRDYQEQQIDDLKAMLREREDKSSKLKRRNEKLQSQIDNDESTLGHQQPDEVVLSQFRSLKGSIKIWASKWFSSTSPHDIGFDFDWSVDGDFKIVQSILPSVNNKEDFADFFTDVKNRRRFVRGWIGFHVARDIFRTLPAAANIRPFLQELGSDIWIPTTLRSQVSDIELAFLNSGDSTTPGEFNQWRSLTMSLLFKKYPGISEETIHLMEERARRALRPIISALSRADRDHAKQKLIENVYKPALELSQLMRRQRAVWSVRFLYGGLQSRDERNTTLFNERFMNDTEDLEDEDEPKSRDVRWVKRVDIVVTPLLYKSGTIDGKQYDVESVVERAEVFCAPSDQQY</sequence>
<reference evidence="1" key="1">
    <citation type="submission" date="2022-11" db="EMBL/GenBank/DDBJ databases">
        <title>Genome Sequence of Nemania bipapillata.</title>
        <authorList>
            <person name="Buettner E."/>
        </authorList>
    </citation>
    <scope>NUCLEOTIDE SEQUENCE</scope>
    <source>
        <strain evidence="1">CP14</strain>
    </source>
</reference>
<evidence type="ECO:0000313" key="2">
    <source>
        <dbReference type="Proteomes" id="UP001153334"/>
    </source>
</evidence>
<comment type="caution">
    <text evidence="1">The sequence shown here is derived from an EMBL/GenBank/DDBJ whole genome shotgun (WGS) entry which is preliminary data.</text>
</comment>
<name>A0ACC2J961_9PEZI</name>